<keyword evidence="2" id="KW-1185">Reference proteome</keyword>
<protein>
    <submittedName>
        <fullName evidence="1">Uncharacterized protein</fullName>
    </submittedName>
</protein>
<dbReference type="EMBL" id="JACCJB010000024">
    <property type="protein sequence ID" value="KAF6217878.1"/>
    <property type="molecule type" value="Genomic_DNA"/>
</dbReference>
<organism evidence="1 2">
    <name type="scientific">Letharia lupina</name>
    <dbReference type="NCBI Taxonomy" id="560253"/>
    <lineage>
        <taxon>Eukaryota</taxon>
        <taxon>Fungi</taxon>
        <taxon>Dikarya</taxon>
        <taxon>Ascomycota</taxon>
        <taxon>Pezizomycotina</taxon>
        <taxon>Lecanoromycetes</taxon>
        <taxon>OSLEUM clade</taxon>
        <taxon>Lecanoromycetidae</taxon>
        <taxon>Lecanorales</taxon>
        <taxon>Lecanorineae</taxon>
        <taxon>Parmeliaceae</taxon>
        <taxon>Letharia</taxon>
    </lineage>
</organism>
<dbReference type="Proteomes" id="UP000593566">
    <property type="component" value="Unassembled WGS sequence"/>
</dbReference>
<sequence length="119" mass="13101">MPKGQKLIDWTPENDAKLMLTILVVENIYPNCEKVAAAFGSDSSSIRKTSAKSQKVLTGRVTKARTPGKKNAKSNVMISGDAEVEVGDNEFDDVIESRAEDGDEFEKKIALRIKKEDVD</sequence>
<dbReference type="AlphaFoldDB" id="A0A8H6F7S4"/>
<dbReference type="RefSeq" id="XP_037147313.1">
    <property type="nucleotide sequence ID" value="XM_037297188.1"/>
</dbReference>
<evidence type="ECO:0000313" key="1">
    <source>
        <dbReference type="EMBL" id="KAF6217878.1"/>
    </source>
</evidence>
<reference evidence="1 2" key="1">
    <citation type="journal article" date="2020" name="Genomics">
        <title>Complete, high-quality genomes from long-read metagenomic sequencing of two wolf lichen thalli reveals enigmatic genome architecture.</title>
        <authorList>
            <person name="McKenzie S.K."/>
            <person name="Walston R.F."/>
            <person name="Allen J.L."/>
        </authorList>
    </citation>
    <scope>NUCLEOTIDE SEQUENCE [LARGE SCALE GENOMIC DNA]</scope>
    <source>
        <strain evidence="1">WasteWater1</strain>
    </source>
</reference>
<proteinExistence type="predicted"/>
<accession>A0A8H6F7S4</accession>
<evidence type="ECO:0000313" key="2">
    <source>
        <dbReference type="Proteomes" id="UP000593566"/>
    </source>
</evidence>
<name>A0A8H6F7S4_9LECA</name>
<comment type="caution">
    <text evidence="1">The sequence shown here is derived from an EMBL/GenBank/DDBJ whole genome shotgun (WGS) entry which is preliminary data.</text>
</comment>
<gene>
    <name evidence="1" type="ORF">HO133_006290</name>
</gene>
<dbReference type="GeneID" id="59334691"/>